<dbReference type="Proteomes" id="UP000314294">
    <property type="component" value="Unassembled WGS sequence"/>
</dbReference>
<accession>A0A4Z2EL17</accession>
<organism evidence="2 3">
    <name type="scientific">Liparis tanakae</name>
    <name type="common">Tanaka's snailfish</name>
    <dbReference type="NCBI Taxonomy" id="230148"/>
    <lineage>
        <taxon>Eukaryota</taxon>
        <taxon>Metazoa</taxon>
        <taxon>Chordata</taxon>
        <taxon>Craniata</taxon>
        <taxon>Vertebrata</taxon>
        <taxon>Euteleostomi</taxon>
        <taxon>Actinopterygii</taxon>
        <taxon>Neopterygii</taxon>
        <taxon>Teleostei</taxon>
        <taxon>Neoteleostei</taxon>
        <taxon>Acanthomorphata</taxon>
        <taxon>Eupercaria</taxon>
        <taxon>Perciformes</taxon>
        <taxon>Cottioidei</taxon>
        <taxon>Cottales</taxon>
        <taxon>Liparidae</taxon>
        <taxon>Liparis</taxon>
    </lineage>
</organism>
<feature type="region of interest" description="Disordered" evidence="1">
    <location>
        <begin position="1"/>
        <end position="48"/>
    </location>
</feature>
<feature type="compositionally biased region" description="Gly residues" evidence="1">
    <location>
        <begin position="28"/>
        <end position="40"/>
    </location>
</feature>
<feature type="compositionally biased region" description="Basic and acidic residues" evidence="1">
    <location>
        <begin position="1"/>
        <end position="17"/>
    </location>
</feature>
<sequence>MIEKRIGGEKSDARSDQMEPLSSSQLQGGRGRGGGRGGGSVQLPLEKVELGSKQLPVQLVT</sequence>
<protein>
    <submittedName>
        <fullName evidence="2">Uncharacterized protein</fullName>
    </submittedName>
</protein>
<comment type="caution">
    <text evidence="2">The sequence shown here is derived from an EMBL/GenBank/DDBJ whole genome shotgun (WGS) entry which is preliminary data.</text>
</comment>
<keyword evidence="3" id="KW-1185">Reference proteome</keyword>
<reference evidence="2 3" key="1">
    <citation type="submission" date="2019-03" db="EMBL/GenBank/DDBJ databases">
        <title>First draft genome of Liparis tanakae, snailfish: a comprehensive survey of snailfish specific genes.</title>
        <authorList>
            <person name="Kim W."/>
            <person name="Song I."/>
            <person name="Jeong J.-H."/>
            <person name="Kim D."/>
            <person name="Kim S."/>
            <person name="Ryu S."/>
            <person name="Song J.Y."/>
            <person name="Lee S.K."/>
        </authorList>
    </citation>
    <scope>NUCLEOTIDE SEQUENCE [LARGE SCALE GENOMIC DNA]</scope>
    <source>
        <tissue evidence="2">Muscle</tissue>
    </source>
</reference>
<proteinExistence type="predicted"/>
<name>A0A4Z2EL17_9TELE</name>
<dbReference type="AlphaFoldDB" id="A0A4Z2EL17"/>
<evidence type="ECO:0000313" key="3">
    <source>
        <dbReference type="Proteomes" id="UP000314294"/>
    </source>
</evidence>
<evidence type="ECO:0000313" key="2">
    <source>
        <dbReference type="EMBL" id="TNN29062.1"/>
    </source>
</evidence>
<dbReference type="EMBL" id="SRLO01006119">
    <property type="protein sequence ID" value="TNN29062.1"/>
    <property type="molecule type" value="Genomic_DNA"/>
</dbReference>
<gene>
    <name evidence="2" type="ORF">EYF80_060790</name>
</gene>
<evidence type="ECO:0000256" key="1">
    <source>
        <dbReference type="SAM" id="MobiDB-lite"/>
    </source>
</evidence>